<reference evidence="2 3" key="1">
    <citation type="submission" date="2023-12" db="EMBL/GenBank/DDBJ databases">
        <title>Sinomonas terricola sp. nov, isolated from litchi orchard soil in Guangdong, PR China.</title>
        <authorList>
            <person name="Jiaxin W."/>
            <person name="Yang Z."/>
            <person name="Honghui Z."/>
        </authorList>
    </citation>
    <scope>NUCLEOTIDE SEQUENCE [LARGE SCALE GENOMIC DNA]</scope>
    <source>
        <strain evidence="2 3">JGH33</strain>
    </source>
</reference>
<dbReference type="Proteomes" id="UP001304769">
    <property type="component" value="Unassembled WGS sequence"/>
</dbReference>
<sequence>MQRIATAPGLPGAVGPFSQAVVANGFVFASGQIPAGQGGLDDQPEDFEGQVRRTLENLRSVLAEAGSGLEHVVKCNGYLTAPEQLGPYNRLYAEFFGEHRPARTTVCVSLWGVALEIDCVAVVP</sequence>
<dbReference type="CDD" id="cd00448">
    <property type="entry name" value="YjgF_YER057c_UK114_family"/>
    <property type="match status" value="1"/>
</dbReference>
<dbReference type="PANTHER" id="PTHR11803:SF58">
    <property type="entry name" value="PROTEIN HMF1-RELATED"/>
    <property type="match status" value="1"/>
</dbReference>
<comment type="similarity">
    <text evidence="1">Belongs to the RutC family.</text>
</comment>
<evidence type="ECO:0000313" key="2">
    <source>
        <dbReference type="EMBL" id="MEA5455765.1"/>
    </source>
</evidence>
<dbReference type="EC" id="3.5.-.-" evidence="2"/>
<dbReference type="GO" id="GO:0016787">
    <property type="term" value="F:hydrolase activity"/>
    <property type="evidence" value="ECO:0007669"/>
    <property type="project" value="UniProtKB-KW"/>
</dbReference>
<dbReference type="RefSeq" id="WP_323279645.1">
    <property type="nucleotide sequence ID" value="NZ_JAYGGQ010000010.1"/>
</dbReference>
<dbReference type="InterPro" id="IPR035959">
    <property type="entry name" value="RutC-like_sf"/>
</dbReference>
<dbReference type="InterPro" id="IPR006175">
    <property type="entry name" value="YjgF/YER057c/UK114"/>
</dbReference>
<comment type="caution">
    <text evidence="2">The sequence shown here is derived from an EMBL/GenBank/DDBJ whole genome shotgun (WGS) entry which is preliminary data.</text>
</comment>
<dbReference type="EMBL" id="JAYGGQ010000010">
    <property type="protein sequence ID" value="MEA5455765.1"/>
    <property type="molecule type" value="Genomic_DNA"/>
</dbReference>
<keyword evidence="2" id="KW-0378">Hydrolase</keyword>
<evidence type="ECO:0000256" key="1">
    <source>
        <dbReference type="ARBA" id="ARBA00010552"/>
    </source>
</evidence>
<proteinExistence type="inferred from homology"/>
<dbReference type="SUPFAM" id="SSF55298">
    <property type="entry name" value="YjgF-like"/>
    <property type="match status" value="1"/>
</dbReference>
<dbReference type="PANTHER" id="PTHR11803">
    <property type="entry name" value="2-IMINOBUTANOATE/2-IMINOPROPANOATE DEAMINASE RIDA"/>
    <property type="match status" value="1"/>
</dbReference>
<organism evidence="2 3">
    <name type="scientific">Sinomonas terricola</name>
    <dbReference type="NCBI Taxonomy" id="3110330"/>
    <lineage>
        <taxon>Bacteria</taxon>
        <taxon>Bacillati</taxon>
        <taxon>Actinomycetota</taxon>
        <taxon>Actinomycetes</taxon>
        <taxon>Micrococcales</taxon>
        <taxon>Micrococcaceae</taxon>
        <taxon>Sinomonas</taxon>
    </lineage>
</organism>
<dbReference type="Pfam" id="PF01042">
    <property type="entry name" value="Ribonuc_L-PSP"/>
    <property type="match status" value="1"/>
</dbReference>
<keyword evidence="3" id="KW-1185">Reference proteome</keyword>
<protein>
    <submittedName>
        <fullName evidence="2">RidA family protein</fullName>
        <ecNumber evidence="2">3.5.-.-</ecNumber>
    </submittedName>
</protein>
<name>A0ABU5T899_9MICC</name>
<gene>
    <name evidence="2" type="ORF">SPF06_13605</name>
</gene>
<accession>A0ABU5T899</accession>
<evidence type="ECO:0000313" key="3">
    <source>
        <dbReference type="Proteomes" id="UP001304769"/>
    </source>
</evidence>
<dbReference type="Gene3D" id="3.30.1330.40">
    <property type="entry name" value="RutC-like"/>
    <property type="match status" value="1"/>
</dbReference>